<comment type="similarity">
    <text evidence="3">Belongs to the CTC1 family.</text>
</comment>
<evidence type="ECO:0000256" key="8">
    <source>
        <dbReference type="ARBA" id="ARBA00023242"/>
    </source>
</evidence>
<evidence type="ECO:0000256" key="5">
    <source>
        <dbReference type="ARBA" id="ARBA00022454"/>
    </source>
</evidence>
<gene>
    <name evidence="9" type="ORF">Lalb_Chr04g0264181</name>
</gene>
<proteinExistence type="inferred from homology"/>
<keyword evidence="10" id="KW-1185">Reference proteome</keyword>
<accession>A0A6A4QTT5</accession>
<evidence type="ECO:0000256" key="2">
    <source>
        <dbReference type="ARBA" id="ARBA00004574"/>
    </source>
</evidence>
<dbReference type="GO" id="GO:0045740">
    <property type="term" value="P:positive regulation of DNA replication"/>
    <property type="evidence" value="ECO:0007669"/>
    <property type="project" value="TreeGrafter"/>
</dbReference>
<keyword evidence="8" id="KW-0539">Nucleus</keyword>
<sequence>MLCLLSYQSVLSIQCFSSILPYALIRRNHNYYNFINFSNKFDCLSLVCRAQNKFMLLPVSFIVIKSIEVYDKQCSTRSSHLRPTKEPCNASPDSFTCLISQLHRCPSHKQIMLRCRVVAVVVLILERKSTSLDAETKINARETNLDIPLACFLMDDGSSSCCCWANSESAATLLRLCEGFTASYNLGNVLKKYKRIIAKNHGSFIDSPYQDVVVSVASGTALCSSDENLLKFIIFNACIGRVWNVVASVMDVEEVKQLKKEYPKEMVNMQTMQNIWAKEVSCPNTLAESRNMIQKLINS</sequence>
<keyword evidence="6" id="KW-0779">Telomere</keyword>
<dbReference type="PANTHER" id="PTHR14865:SF2">
    <property type="entry name" value="CST COMPLEX SUBUNIT CTC1"/>
    <property type="match status" value="1"/>
</dbReference>
<dbReference type="Proteomes" id="UP000447434">
    <property type="component" value="Chromosome 4"/>
</dbReference>
<dbReference type="OrthoDB" id="2314520at2759"/>
<dbReference type="GO" id="GO:0042162">
    <property type="term" value="F:telomeric DNA binding"/>
    <property type="evidence" value="ECO:0007669"/>
    <property type="project" value="TreeGrafter"/>
</dbReference>
<keyword evidence="7" id="KW-0238">DNA-binding</keyword>
<evidence type="ECO:0000313" key="10">
    <source>
        <dbReference type="Proteomes" id="UP000447434"/>
    </source>
</evidence>
<dbReference type="GO" id="GO:1990879">
    <property type="term" value="C:CST complex"/>
    <property type="evidence" value="ECO:0007669"/>
    <property type="project" value="TreeGrafter"/>
</dbReference>
<evidence type="ECO:0000256" key="7">
    <source>
        <dbReference type="ARBA" id="ARBA00023125"/>
    </source>
</evidence>
<dbReference type="PANTHER" id="PTHR14865">
    <property type="entry name" value="CST COMPLEX SUBUNIT CTC1"/>
    <property type="match status" value="1"/>
</dbReference>
<evidence type="ECO:0000256" key="3">
    <source>
        <dbReference type="ARBA" id="ARBA00006332"/>
    </source>
</evidence>
<dbReference type="GO" id="GO:0003697">
    <property type="term" value="F:single-stranded DNA binding"/>
    <property type="evidence" value="ECO:0007669"/>
    <property type="project" value="TreeGrafter"/>
</dbReference>
<dbReference type="GO" id="GO:0010833">
    <property type="term" value="P:telomere maintenance via telomere lengthening"/>
    <property type="evidence" value="ECO:0007669"/>
    <property type="project" value="TreeGrafter"/>
</dbReference>
<dbReference type="InterPro" id="IPR042617">
    <property type="entry name" value="CTC1-like"/>
</dbReference>
<evidence type="ECO:0000313" key="9">
    <source>
        <dbReference type="EMBL" id="KAE9616294.1"/>
    </source>
</evidence>
<protein>
    <recommendedName>
        <fullName evidence="4">CST complex subunit CTC1</fullName>
    </recommendedName>
</protein>
<dbReference type="EMBL" id="WOCE01000004">
    <property type="protein sequence ID" value="KAE9616294.1"/>
    <property type="molecule type" value="Genomic_DNA"/>
</dbReference>
<evidence type="ECO:0000256" key="1">
    <source>
        <dbReference type="ARBA" id="ARBA00004123"/>
    </source>
</evidence>
<reference evidence="10" key="1">
    <citation type="journal article" date="2020" name="Nat. Commun.">
        <title>Genome sequence of the cluster root forming white lupin.</title>
        <authorList>
            <person name="Hufnagel B."/>
            <person name="Marques A."/>
            <person name="Soriano A."/>
            <person name="Marques L."/>
            <person name="Divol F."/>
            <person name="Doumas P."/>
            <person name="Sallet E."/>
            <person name="Mancinotti D."/>
            <person name="Carrere S."/>
            <person name="Marande W."/>
            <person name="Arribat S."/>
            <person name="Keller J."/>
            <person name="Huneau C."/>
            <person name="Blein T."/>
            <person name="Aime D."/>
            <person name="Laguerre M."/>
            <person name="Taylor J."/>
            <person name="Schubert V."/>
            <person name="Nelson M."/>
            <person name="Geu-Flores F."/>
            <person name="Crespi M."/>
            <person name="Gallardo-Guerrero K."/>
            <person name="Delaux P.-M."/>
            <person name="Salse J."/>
            <person name="Berges H."/>
            <person name="Guyot R."/>
            <person name="Gouzy J."/>
            <person name="Peret B."/>
        </authorList>
    </citation>
    <scope>NUCLEOTIDE SEQUENCE [LARGE SCALE GENOMIC DNA]</scope>
    <source>
        <strain evidence="10">cv. Amiga</strain>
    </source>
</reference>
<keyword evidence="5" id="KW-0158">Chromosome</keyword>
<evidence type="ECO:0000256" key="6">
    <source>
        <dbReference type="ARBA" id="ARBA00022895"/>
    </source>
</evidence>
<name>A0A6A4QTT5_LUPAL</name>
<organism evidence="9 10">
    <name type="scientific">Lupinus albus</name>
    <name type="common">White lupine</name>
    <name type="synonym">Lupinus termis</name>
    <dbReference type="NCBI Taxonomy" id="3870"/>
    <lineage>
        <taxon>Eukaryota</taxon>
        <taxon>Viridiplantae</taxon>
        <taxon>Streptophyta</taxon>
        <taxon>Embryophyta</taxon>
        <taxon>Tracheophyta</taxon>
        <taxon>Spermatophyta</taxon>
        <taxon>Magnoliopsida</taxon>
        <taxon>eudicotyledons</taxon>
        <taxon>Gunneridae</taxon>
        <taxon>Pentapetalae</taxon>
        <taxon>rosids</taxon>
        <taxon>fabids</taxon>
        <taxon>Fabales</taxon>
        <taxon>Fabaceae</taxon>
        <taxon>Papilionoideae</taxon>
        <taxon>50 kb inversion clade</taxon>
        <taxon>genistoids sensu lato</taxon>
        <taxon>core genistoids</taxon>
        <taxon>Genisteae</taxon>
        <taxon>Lupinus</taxon>
    </lineage>
</organism>
<evidence type="ECO:0000256" key="4">
    <source>
        <dbReference type="ARBA" id="ARBA00016175"/>
    </source>
</evidence>
<dbReference type="AlphaFoldDB" id="A0A6A4QTT5"/>
<comment type="subcellular location">
    <subcellularLocation>
        <location evidence="2">Chromosome</location>
        <location evidence="2">Telomere</location>
    </subcellularLocation>
    <subcellularLocation>
        <location evidence="1">Nucleus</location>
    </subcellularLocation>
</comment>
<comment type="caution">
    <text evidence="9">The sequence shown here is derived from an EMBL/GenBank/DDBJ whole genome shotgun (WGS) entry which is preliminary data.</text>
</comment>